<feature type="compositionally biased region" description="Basic residues" evidence="1">
    <location>
        <begin position="415"/>
        <end position="428"/>
    </location>
</feature>
<keyword evidence="2" id="KW-0472">Membrane</keyword>
<keyword evidence="2" id="KW-1133">Transmembrane helix</keyword>
<keyword evidence="2" id="KW-0812">Transmembrane</keyword>
<feature type="compositionally biased region" description="Basic and acidic residues" evidence="1">
    <location>
        <begin position="1"/>
        <end position="11"/>
    </location>
</feature>
<proteinExistence type="predicted"/>
<accession>A0A8S4SMS3</accession>
<dbReference type="Proteomes" id="UP000838756">
    <property type="component" value="Unassembled WGS sequence"/>
</dbReference>
<organism evidence="3 4">
    <name type="scientific">Pararge aegeria aegeria</name>
    <dbReference type="NCBI Taxonomy" id="348720"/>
    <lineage>
        <taxon>Eukaryota</taxon>
        <taxon>Metazoa</taxon>
        <taxon>Ecdysozoa</taxon>
        <taxon>Arthropoda</taxon>
        <taxon>Hexapoda</taxon>
        <taxon>Insecta</taxon>
        <taxon>Pterygota</taxon>
        <taxon>Neoptera</taxon>
        <taxon>Endopterygota</taxon>
        <taxon>Lepidoptera</taxon>
        <taxon>Glossata</taxon>
        <taxon>Ditrysia</taxon>
        <taxon>Papilionoidea</taxon>
        <taxon>Nymphalidae</taxon>
        <taxon>Satyrinae</taxon>
        <taxon>Satyrini</taxon>
        <taxon>Parargina</taxon>
        <taxon>Pararge</taxon>
    </lineage>
</organism>
<feature type="transmembrane region" description="Helical" evidence="2">
    <location>
        <begin position="135"/>
        <end position="155"/>
    </location>
</feature>
<gene>
    <name evidence="3" type="primary">jg14770</name>
    <name evidence="3" type="ORF">PAEG_LOCUS25862</name>
</gene>
<feature type="compositionally biased region" description="Basic and acidic residues" evidence="1">
    <location>
        <begin position="396"/>
        <end position="414"/>
    </location>
</feature>
<evidence type="ECO:0000313" key="3">
    <source>
        <dbReference type="EMBL" id="CAH2267303.1"/>
    </source>
</evidence>
<dbReference type="OrthoDB" id="427071at2759"/>
<feature type="region of interest" description="Disordered" evidence="1">
    <location>
        <begin position="391"/>
        <end position="431"/>
    </location>
</feature>
<feature type="compositionally biased region" description="Basic and acidic residues" evidence="1">
    <location>
        <begin position="38"/>
        <end position="48"/>
    </location>
</feature>
<protein>
    <submittedName>
        <fullName evidence="3">Jg14770 protein</fullName>
    </submittedName>
</protein>
<name>A0A8S4SMS3_9NEOP</name>
<sequence length="578" mass="67620">MDGSILERSDSESGDSWTLLEHSPSPGDDAPDFTEPLLESRAENHEKDEDTDGISIISDSEPDSPSPCQLYEHYVSDDIRPTENEITQCISANQPPNKTDDQVEPVREDIGFLSVNDMKHRTYVHRRNKRLSTMLNIIVLGSVITAAGVAIGHMWGAKTDCSMHTTPNVNKILSNLYKLQEENAYLRSKLKELTTLNHYQINIQKTSKQNRCRKMFEESLNNDNIDKLTKCLDNKFDDADKMLKSHLVDPNYEKEFISDIDKLKNVYLQNKSWLDDEINQRLKQEEESLKKLKHKHISKLHKINEEKNTNIMDEQETVTKAVVDNLDMQDESMQNSATDKIVSYADSLKSTDKIKKLIENKEDNKTYKVENKEMNSNKNFKRESVRKFDYSVSEEEFQKDNRYKNQKYKPEKQKKDRQKSNKKQKRKNKYEQWEMKGGFMKDYDEISFASSQDAESGIKNENSKYEIEDNITHHKDNTKNDKQADKIDMTAENYKTIPDKGPKKGYYVGVDGSSWLEKRATFRSEARKRIEHELFGESPNTAGWYFRRMRKREQCRAKGDNSTYRKLLKRNMNFKMKH</sequence>
<dbReference type="EMBL" id="CAKXAJ010026349">
    <property type="protein sequence ID" value="CAH2267303.1"/>
    <property type="molecule type" value="Genomic_DNA"/>
</dbReference>
<evidence type="ECO:0000256" key="2">
    <source>
        <dbReference type="SAM" id="Phobius"/>
    </source>
</evidence>
<dbReference type="AlphaFoldDB" id="A0A8S4SMS3"/>
<keyword evidence="4" id="KW-1185">Reference proteome</keyword>
<comment type="caution">
    <text evidence="3">The sequence shown here is derived from an EMBL/GenBank/DDBJ whole genome shotgun (WGS) entry which is preliminary data.</text>
</comment>
<feature type="region of interest" description="Disordered" evidence="1">
    <location>
        <begin position="1"/>
        <end position="68"/>
    </location>
</feature>
<evidence type="ECO:0000313" key="4">
    <source>
        <dbReference type="Proteomes" id="UP000838756"/>
    </source>
</evidence>
<reference evidence="3" key="1">
    <citation type="submission" date="2022-03" db="EMBL/GenBank/DDBJ databases">
        <authorList>
            <person name="Lindestad O."/>
        </authorList>
    </citation>
    <scope>NUCLEOTIDE SEQUENCE</scope>
</reference>
<evidence type="ECO:0000256" key="1">
    <source>
        <dbReference type="SAM" id="MobiDB-lite"/>
    </source>
</evidence>